<keyword evidence="1" id="KW-0812">Transmembrane</keyword>
<organism evidence="2">
    <name type="scientific">uncultured Caudovirales phage</name>
    <dbReference type="NCBI Taxonomy" id="2100421"/>
    <lineage>
        <taxon>Viruses</taxon>
        <taxon>Duplodnaviria</taxon>
        <taxon>Heunggongvirae</taxon>
        <taxon>Uroviricota</taxon>
        <taxon>Caudoviricetes</taxon>
        <taxon>Peduoviridae</taxon>
        <taxon>Maltschvirus</taxon>
        <taxon>Maltschvirus maltsch</taxon>
    </lineage>
</organism>
<sequence length="71" mass="7830">MSPEVISAVGVIILGITGGFFGMMRYMIKTLAELKPNSGSSIKDKVEINSKKLEKIEERVDNIYEILAKKG</sequence>
<keyword evidence="1" id="KW-1133">Transmembrane helix</keyword>
<gene>
    <name evidence="2" type="ORF">UFOVP552_4</name>
</gene>
<reference evidence="2" key="1">
    <citation type="submission" date="2020-04" db="EMBL/GenBank/DDBJ databases">
        <authorList>
            <person name="Chiriac C."/>
            <person name="Salcher M."/>
            <person name="Ghai R."/>
            <person name="Kavagutti S V."/>
        </authorList>
    </citation>
    <scope>NUCLEOTIDE SEQUENCE</scope>
</reference>
<evidence type="ECO:0000313" key="2">
    <source>
        <dbReference type="EMBL" id="CAB4149507.1"/>
    </source>
</evidence>
<evidence type="ECO:0000256" key="1">
    <source>
        <dbReference type="SAM" id="Phobius"/>
    </source>
</evidence>
<dbReference type="EMBL" id="LR796523">
    <property type="protein sequence ID" value="CAB4149507.1"/>
    <property type="molecule type" value="Genomic_DNA"/>
</dbReference>
<proteinExistence type="predicted"/>
<feature type="transmembrane region" description="Helical" evidence="1">
    <location>
        <begin position="6"/>
        <end position="28"/>
    </location>
</feature>
<accession>A0A6J5MUL4</accession>
<protein>
    <submittedName>
        <fullName evidence="2">Uncharacterized protein</fullName>
    </submittedName>
</protein>
<keyword evidence="1" id="KW-0472">Membrane</keyword>
<name>A0A6J5MUL4_9CAUD</name>